<dbReference type="AlphaFoldDB" id="A0A9N9W8M3"/>
<name>A0A9N9W8M3_9HYPO</name>
<keyword evidence="2" id="KW-1185">Reference proteome</keyword>
<accession>A0A9N9W8M3</accession>
<evidence type="ECO:0000313" key="2">
    <source>
        <dbReference type="Proteomes" id="UP000775872"/>
    </source>
</evidence>
<gene>
    <name evidence="1" type="ORF">CSOL1703_00011161</name>
</gene>
<dbReference type="EMBL" id="CABFOC020000011">
    <property type="protein sequence ID" value="CAH0045412.1"/>
    <property type="molecule type" value="Genomic_DNA"/>
</dbReference>
<reference evidence="1 2" key="2">
    <citation type="submission" date="2021-10" db="EMBL/GenBank/DDBJ databases">
        <authorList>
            <person name="Piombo E."/>
        </authorList>
    </citation>
    <scope>NUCLEOTIDE SEQUENCE [LARGE SCALE GENOMIC DNA]</scope>
</reference>
<organism evidence="1 2">
    <name type="scientific">Clonostachys solani</name>
    <dbReference type="NCBI Taxonomy" id="160281"/>
    <lineage>
        <taxon>Eukaryota</taxon>
        <taxon>Fungi</taxon>
        <taxon>Dikarya</taxon>
        <taxon>Ascomycota</taxon>
        <taxon>Pezizomycotina</taxon>
        <taxon>Sordariomycetes</taxon>
        <taxon>Hypocreomycetidae</taxon>
        <taxon>Hypocreales</taxon>
        <taxon>Bionectriaceae</taxon>
        <taxon>Clonostachys</taxon>
    </lineage>
</organism>
<dbReference type="Proteomes" id="UP000775872">
    <property type="component" value="Unassembled WGS sequence"/>
</dbReference>
<protein>
    <submittedName>
        <fullName evidence="1">Uncharacterized protein</fullName>
    </submittedName>
</protein>
<dbReference type="OrthoDB" id="4589291at2759"/>
<sequence>MDRIHGLADSARDFIYGNRPFKGGADISYFAHEQRLRKEPSLTQPGLTLLFPMDENAYPENPKFDTRFDGGTLSMTMRPATRAKRLATWQAEMEFYVKDMASLMLNGLHWSEANVEKAGGCILVPSDKMPNLPRSLGWLFGRRYVLKDLGDDPKWRATLWFYGRDCAELSRMKLDDLSVELIQRAKATAPGLGEVYKFDLVQGNKYNSNELYGCRPLEGWWPWPKEEQAKPLDFDCEAIVE</sequence>
<proteinExistence type="predicted"/>
<evidence type="ECO:0000313" key="1">
    <source>
        <dbReference type="EMBL" id="CAH0045412.1"/>
    </source>
</evidence>
<comment type="caution">
    <text evidence="1">The sequence shown here is derived from an EMBL/GenBank/DDBJ whole genome shotgun (WGS) entry which is preliminary data.</text>
</comment>
<reference evidence="2" key="1">
    <citation type="submission" date="2019-06" db="EMBL/GenBank/DDBJ databases">
        <authorList>
            <person name="Broberg M."/>
        </authorList>
    </citation>
    <scope>NUCLEOTIDE SEQUENCE [LARGE SCALE GENOMIC DNA]</scope>
</reference>